<gene>
    <name evidence="9" type="ORF">A5N68_07720</name>
    <name evidence="2" type="ORF">GS441_01705</name>
    <name evidence="3" type="ORF">GS441_15135</name>
    <name evidence="4" type="ORF">GS453_27945</name>
    <name evidence="6" type="ORF">GS505_11400</name>
    <name evidence="5" type="ORF">GS551_15250</name>
    <name evidence="7" type="ORF">GS882_06235</name>
    <name evidence="8" type="ORF">GS947_13805</name>
</gene>
<dbReference type="Proteomes" id="UP000706122">
    <property type="component" value="Unassembled WGS sequence"/>
</dbReference>
<evidence type="ECO:0000313" key="11">
    <source>
        <dbReference type="Proteomes" id="UP000808906"/>
    </source>
</evidence>
<dbReference type="EMBL" id="WUYC01000004">
    <property type="protein sequence ID" value="MBM4715540.1"/>
    <property type="molecule type" value="Genomic_DNA"/>
</dbReference>
<dbReference type="Proteomes" id="UP000738270">
    <property type="component" value="Unassembled WGS sequence"/>
</dbReference>
<dbReference type="Proteomes" id="UP000605618">
    <property type="component" value="Unassembled WGS sequence"/>
</dbReference>
<dbReference type="EMBL" id="WUXR01000007">
    <property type="protein sequence ID" value="MBM4566730.1"/>
    <property type="molecule type" value="Genomic_DNA"/>
</dbReference>
<reference evidence="6" key="3">
    <citation type="journal article" date="2020" name="Environ. Microbiol.">
        <title>The novel and transferable erm(51) gene confers Macrolides, Lincosamides, and Streptogramins B (MLSB) resistance to clonal Rhodococcus equi in the environment.</title>
        <authorList>
            <person name="Huber L."/>
            <person name="Giguere S."/>
            <person name="Slovis N.M."/>
            <person name="Alvarez-Narvaez S."/>
            <person name="Hart K.A."/>
            <person name="Greiter M."/>
            <person name="Morris E.R.A."/>
            <person name="Cohen N.D."/>
        </authorList>
    </citation>
    <scope>NUCLEOTIDE SEQUENCE</scope>
    <source>
        <strain evidence="7">Lh_116_1</strain>
        <strain evidence="6">Lh_141_1</strain>
        <strain evidence="8">Lh_16_1</strain>
    </source>
</reference>
<accession>A0A9Q2SJQ6</accession>
<dbReference type="Proteomes" id="UP000608063">
    <property type="component" value="Unassembled WGS sequence"/>
</dbReference>
<reference evidence="9 10" key="1">
    <citation type="journal article" date="2016" name="Genome Biol. Evol.">
        <title>Pangenome and Phylogenomic Analysis of the Pathogenic Actinobacterium Rhodococcus equi.</title>
        <authorList>
            <person name="Anastasi E."/>
            <person name="MacArthur I."/>
            <person name="Scortti M."/>
            <person name="Alvarez S."/>
            <person name="Giguere S."/>
            <person name="Vazquez-Boland J.A."/>
        </authorList>
    </citation>
    <scope>NUCLEOTIDE SEQUENCE [LARGE SCALE GENOMIC DNA]</scope>
    <source>
        <strain evidence="9 10">PAM1271</strain>
    </source>
</reference>
<evidence type="ECO:0000256" key="1">
    <source>
        <dbReference type="SAM" id="Phobius"/>
    </source>
</evidence>
<evidence type="ECO:0000313" key="8">
    <source>
        <dbReference type="EMBL" id="NKW42654.1"/>
    </source>
</evidence>
<dbReference type="AlphaFoldDB" id="A0A9Q2SJQ6"/>
<dbReference type="Proteomes" id="UP000603463">
    <property type="component" value="Unassembled WGS sequence"/>
</dbReference>
<keyword evidence="1" id="KW-0472">Membrane</keyword>
<evidence type="ECO:0000313" key="6">
    <source>
        <dbReference type="EMBL" id="NKS26411.1"/>
    </source>
</evidence>
<comment type="caution">
    <text evidence="3">The sequence shown here is derived from an EMBL/GenBank/DDBJ whole genome shotgun (WGS) entry which is preliminary data.</text>
</comment>
<dbReference type="Proteomes" id="UP000193518">
    <property type="component" value="Unassembled WGS sequence"/>
</dbReference>
<dbReference type="EMBL" id="WVBC01000002">
    <property type="protein sequence ID" value="NKT77806.1"/>
    <property type="molecule type" value="Genomic_DNA"/>
</dbReference>
<dbReference type="Proteomes" id="UP000808906">
    <property type="component" value="Unassembled WGS sequence"/>
</dbReference>
<evidence type="ECO:0000313" key="7">
    <source>
        <dbReference type="EMBL" id="NKT77806.1"/>
    </source>
</evidence>
<organism evidence="3 11">
    <name type="scientific">Rhodococcus hoagii</name>
    <name type="common">Corynebacterium equii</name>
    <dbReference type="NCBI Taxonomy" id="43767"/>
    <lineage>
        <taxon>Bacteria</taxon>
        <taxon>Bacillati</taxon>
        <taxon>Actinomycetota</taxon>
        <taxon>Actinomycetes</taxon>
        <taxon>Mycobacteriales</taxon>
        <taxon>Nocardiaceae</taxon>
        <taxon>Prescottella</taxon>
    </lineage>
</organism>
<sequence>MVVGVIATLLAVVLNAMGAVMGARDNDGQRATRPSLRGRRCRDAAWLSSIVAALAIGSALWNSAPGVSIGVVVTVLVLTQGLPVLVVTLAQRGRAAHR</sequence>
<dbReference type="RefSeq" id="WP_005512802.1">
    <property type="nucleotide sequence ID" value="NZ_AP024181.1"/>
</dbReference>
<dbReference type="EMBL" id="WVDC01000005">
    <property type="protein sequence ID" value="NKW42654.1"/>
    <property type="molecule type" value="Genomic_DNA"/>
</dbReference>
<evidence type="ECO:0000313" key="9">
    <source>
        <dbReference type="EMBL" id="ORM29752.1"/>
    </source>
</evidence>
<dbReference type="EMBL" id="LWIC01000002">
    <property type="protein sequence ID" value="ORM29752.1"/>
    <property type="molecule type" value="Genomic_DNA"/>
</dbReference>
<feature type="transmembrane region" description="Helical" evidence="1">
    <location>
        <begin position="6"/>
        <end position="23"/>
    </location>
</feature>
<name>A0A9Q2SJQ6_RHOHA</name>
<evidence type="ECO:0000313" key="5">
    <source>
        <dbReference type="EMBL" id="MBM4715540.1"/>
    </source>
</evidence>
<keyword evidence="1" id="KW-0812">Transmembrane</keyword>
<evidence type="ECO:0000313" key="4">
    <source>
        <dbReference type="EMBL" id="MBM4630411.1"/>
    </source>
</evidence>
<proteinExistence type="predicted"/>
<evidence type="ECO:0000313" key="3">
    <source>
        <dbReference type="EMBL" id="MBM4566730.1"/>
    </source>
</evidence>
<feature type="transmembrane region" description="Helical" evidence="1">
    <location>
        <begin position="44"/>
        <end position="61"/>
    </location>
</feature>
<dbReference type="EMBL" id="WUXD01000097">
    <property type="protein sequence ID" value="MBM4630411.1"/>
    <property type="molecule type" value="Genomic_DNA"/>
</dbReference>
<keyword evidence="1" id="KW-1133">Transmembrane helix</keyword>
<dbReference type="EMBL" id="WUYZ01000002">
    <property type="protein sequence ID" value="NKS26411.1"/>
    <property type="molecule type" value="Genomic_DNA"/>
</dbReference>
<reference evidence="3" key="2">
    <citation type="submission" date="2019-11" db="EMBL/GenBank/DDBJ databases">
        <title>Spread of Macrolides and rifampicin resistant Rhodococcus equi in clinical isolates in the USA.</title>
        <authorList>
            <person name="Alvarez-Narvaez S."/>
            <person name="Huber L."/>
            <person name="Cohen N.D."/>
            <person name="Slovis N."/>
            <person name="Greiter M."/>
            <person name="Giguere S."/>
            <person name="Hart K."/>
        </authorList>
    </citation>
    <scope>NUCLEOTIDE SEQUENCE</scope>
    <source>
        <strain evidence="3">Lh_17</strain>
        <strain evidence="4">Lh_38</strain>
        <strain evidence="5">Lh_5</strain>
    </source>
</reference>
<evidence type="ECO:0000313" key="2">
    <source>
        <dbReference type="EMBL" id="MBM4564218.1"/>
    </source>
</evidence>
<feature type="transmembrane region" description="Helical" evidence="1">
    <location>
        <begin position="67"/>
        <end position="90"/>
    </location>
</feature>
<dbReference type="EMBL" id="WUXR01000001">
    <property type="protein sequence ID" value="MBM4564218.1"/>
    <property type="molecule type" value="Genomic_DNA"/>
</dbReference>
<evidence type="ECO:0000313" key="10">
    <source>
        <dbReference type="Proteomes" id="UP000193518"/>
    </source>
</evidence>
<protein>
    <submittedName>
        <fullName evidence="3">Uncharacterized protein</fullName>
    </submittedName>
</protein>